<dbReference type="NCBIfam" id="NF002674">
    <property type="entry name" value="PRK02399.1-2"/>
    <property type="match status" value="1"/>
</dbReference>
<dbReference type="NCBIfam" id="NF002676">
    <property type="entry name" value="PRK02399.1-4"/>
    <property type="match status" value="1"/>
</dbReference>
<proteinExistence type="predicted"/>
<reference evidence="3 4" key="1">
    <citation type="submission" date="2019-12" db="EMBL/GenBank/DDBJ databases">
        <title>Maritimibacter sp. nov. sp. isolated from sea sand.</title>
        <authorList>
            <person name="Kim J."/>
            <person name="Jeong S.E."/>
            <person name="Jung H.S."/>
            <person name="Jeon C.O."/>
        </authorList>
    </citation>
    <scope>NUCLEOTIDE SEQUENCE [LARGE SCALE GENOMIC DNA]</scope>
    <source>
        <strain evidence="3 4">DP07</strain>
    </source>
</reference>
<dbReference type="PANTHER" id="PTHR31862:SF1">
    <property type="entry name" value="UPF0261 DOMAIN PROTEIN (AFU_ORTHOLOGUE AFUA_1G10120)"/>
    <property type="match status" value="1"/>
</dbReference>
<dbReference type="InterPro" id="IPR051353">
    <property type="entry name" value="Tobamovirus_resist_UPF0261"/>
</dbReference>
<dbReference type="RefSeq" id="WP_161352022.1">
    <property type="nucleotide sequence ID" value="NZ_WTUX01000017.1"/>
</dbReference>
<dbReference type="Proteomes" id="UP000467322">
    <property type="component" value="Unassembled WGS sequence"/>
</dbReference>
<evidence type="ECO:0000313" key="4">
    <source>
        <dbReference type="Proteomes" id="UP000467322"/>
    </source>
</evidence>
<dbReference type="Pfam" id="PF06792">
    <property type="entry name" value="UPF0261"/>
    <property type="match status" value="1"/>
</dbReference>
<dbReference type="InterPro" id="IPR044122">
    <property type="entry name" value="UPF0261_N"/>
</dbReference>
<dbReference type="Pfam" id="PF23189">
    <property type="entry name" value="UPF0261_C"/>
    <property type="match status" value="1"/>
</dbReference>
<feature type="domain" description="UPF0261" evidence="1">
    <location>
        <begin position="4"/>
        <end position="180"/>
    </location>
</feature>
<dbReference type="PANTHER" id="PTHR31862">
    <property type="entry name" value="UPF0261 DOMAIN PROTEIN (AFU_ORTHOLOGUE AFUA_1G10120)"/>
    <property type="match status" value="1"/>
</dbReference>
<dbReference type="InterPro" id="IPR056778">
    <property type="entry name" value="UPF0261_C"/>
</dbReference>
<gene>
    <name evidence="3" type="ORF">GQE99_12785</name>
</gene>
<organism evidence="3 4">
    <name type="scientific">Maritimibacter harenae</name>
    <dbReference type="NCBI Taxonomy" id="2606218"/>
    <lineage>
        <taxon>Bacteria</taxon>
        <taxon>Pseudomonadati</taxon>
        <taxon>Pseudomonadota</taxon>
        <taxon>Alphaproteobacteria</taxon>
        <taxon>Rhodobacterales</taxon>
        <taxon>Roseobacteraceae</taxon>
        <taxon>Maritimibacter</taxon>
    </lineage>
</organism>
<dbReference type="CDD" id="cd15488">
    <property type="entry name" value="Tm-1-like"/>
    <property type="match status" value="1"/>
</dbReference>
<keyword evidence="4" id="KW-1185">Reference proteome</keyword>
<dbReference type="EMBL" id="WTUX01000017">
    <property type="protein sequence ID" value="MZR13889.1"/>
    <property type="molecule type" value="Genomic_DNA"/>
</dbReference>
<evidence type="ECO:0000259" key="1">
    <source>
        <dbReference type="Pfam" id="PF06792"/>
    </source>
</evidence>
<dbReference type="PIRSF" id="PIRSF033271">
    <property type="entry name" value="UCP033271"/>
    <property type="match status" value="1"/>
</dbReference>
<comment type="caution">
    <text evidence="3">The sequence shown here is derived from an EMBL/GenBank/DDBJ whole genome shotgun (WGS) entry which is preliminary data.</text>
</comment>
<protein>
    <submittedName>
        <fullName evidence="3">UPF0261 family protein</fullName>
    </submittedName>
</protein>
<name>A0A845M4F7_9RHOB</name>
<dbReference type="InterPro" id="IPR008322">
    <property type="entry name" value="UPF0261"/>
</dbReference>
<accession>A0A845M4F7</accession>
<evidence type="ECO:0000259" key="2">
    <source>
        <dbReference type="Pfam" id="PF23189"/>
    </source>
</evidence>
<evidence type="ECO:0000313" key="3">
    <source>
        <dbReference type="EMBL" id="MZR13889.1"/>
    </source>
</evidence>
<sequence length="413" mass="43754">MADKTILVIGTYDTKNDELAFIADKIRAQGGGTLTLDVSVLGDPEKPTDISKQEVAKAGGSSIEAAIDSGSEHVAMNIMSAGACATARRLQEEGRIDGVIILGGTMGTDLALDVCQALPLGFPKYVVSTVSFSALIPAERLSPDIQMILWAGGLYGLNAICKASLSQAAGAVLGAARAAEPATSDRPVVGITSLGTSCLSYIKALKPALEARGYEVAVFHAMGMGGMAFEQIAAQNGFVCVMDFAGCELGNLLAGSVVNAGRDRHRAAGRAGIPQIVAPGCMDLIDFAGWQDIPEQFADRPIHTHNKLVKNTFYNPEERREIARELNLRIAETDTPTHLIIPKGGIEEWDRPGGDCHDPDGLAAFLDELTRTVDPKITATELDAHINDAAFTDLALEIFDAWVEQGLVPRADE</sequence>
<dbReference type="Gene3D" id="3.40.50.12030">
    <property type="entry name" value="Uncharacterised protein family UPF0261, NC domain"/>
    <property type="match status" value="1"/>
</dbReference>
<dbReference type="AlphaFoldDB" id="A0A845M4F7"/>
<feature type="domain" description="UPF0261" evidence="2">
    <location>
        <begin position="186"/>
        <end position="402"/>
    </location>
</feature>
<dbReference type="Gene3D" id="3.40.50.12020">
    <property type="entry name" value="Uncharacterised protein family UPF0261, NN domain"/>
    <property type="match status" value="1"/>
</dbReference>